<dbReference type="EMBL" id="PJAI02000004">
    <property type="protein sequence ID" value="TYK66494.1"/>
    <property type="molecule type" value="Genomic_DNA"/>
</dbReference>
<gene>
    <name evidence="2" type="ORF">CWS31_005160</name>
</gene>
<evidence type="ECO:0000313" key="2">
    <source>
        <dbReference type="EMBL" id="TYK66494.1"/>
    </source>
</evidence>
<dbReference type="PROSITE" id="PS51354">
    <property type="entry name" value="GLUTAREDOXIN_2"/>
    <property type="match status" value="1"/>
</dbReference>
<dbReference type="InterPro" id="IPR002109">
    <property type="entry name" value="Glutaredoxin"/>
</dbReference>
<dbReference type="Proteomes" id="UP000815846">
    <property type="component" value="Unassembled WGS sequence"/>
</dbReference>
<dbReference type="Pfam" id="PF00462">
    <property type="entry name" value="Glutaredoxin"/>
    <property type="match status" value="1"/>
</dbReference>
<dbReference type="SUPFAM" id="SSF52833">
    <property type="entry name" value="Thioredoxin-like"/>
    <property type="match status" value="1"/>
</dbReference>
<proteinExistence type="predicted"/>
<reference evidence="2 3" key="1">
    <citation type="submission" date="2019-08" db="EMBL/GenBank/DDBJ databases">
        <title>Microbe sample from Colwellia echini.</title>
        <authorList>
            <person name="Christiansen L."/>
            <person name="Pathiraja D."/>
            <person name="Schultz-Johansen M."/>
            <person name="Choi I.-G."/>
            <person name="Stougaard P."/>
        </authorList>
    </citation>
    <scope>NUCLEOTIDE SEQUENCE [LARGE SCALE GENOMIC DNA]</scope>
    <source>
        <strain evidence="2 3">A3</strain>
    </source>
</reference>
<organism evidence="2 3">
    <name type="scientific">Colwellia echini</name>
    <dbReference type="NCBI Taxonomy" id="1982103"/>
    <lineage>
        <taxon>Bacteria</taxon>
        <taxon>Pseudomonadati</taxon>
        <taxon>Pseudomonadota</taxon>
        <taxon>Gammaproteobacteria</taxon>
        <taxon>Alteromonadales</taxon>
        <taxon>Colwelliaceae</taxon>
        <taxon>Colwellia</taxon>
    </lineage>
</organism>
<accession>A0ABY3MZ92</accession>
<feature type="domain" description="Glutaredoxin" evidence="1">
    <location>
        <begin position="43"/>
        <end position="97"/>
    </location>
</feature>
<dbReference type="PROSITE" id="PS00195">
    <property type="entry name" value="GLUTAREDOXIN_1"/>
    <property type="match status" value="1"/>
</dbReference>
<comment type="caution">
    <text evidence="2">The sequence shown here is derived from an EMBL/GenBank/DDBJ whole genome shotgun (WGS) entry which is preliminary data.</text>
</comment>
<sequence>MKAIRWPIGQLILLLNVIFSPSSPKRNLEDQAKLDTATQRLSLYQLPSCPFCVKVRRAIKREGLNIDLRNINANNEYSEELTREGGKRKVPCLRIEKETGQVEWLYESSDIVTYLQNLTKPI</sequence>
<protein>
    <submittedName>
        <fullName evidence="2">Glutaredoxin</fullName>
    </submittedName>
</protein>
<name>A0ABY3MZ92_9GAMM</name>
<dbReference type="Gene3D" id="3.40.30.10">
    <property type="entry name" value="Glutaredoxin"/>
    <property type="match status" value="1"/>
</dbReference>
<dbReference type="InterPro" id="IPR036249">
    <property type="entry name" value="Thioredoxin-like_sf"/>
</dbReference>
<dbReference type="RefSeq" id="WP_101345271.1">
    <property type="nucleotide sequence ID" value="NZ_PJAI02000004.1"/>
</dbReference>
<keyword evidence="3" id="KW-1185">Reference proteome</keyword>
<evidence type="ECO:0000259" key="1">
    <source>
        <dbReference type="Pfam" id="PF00462"/>
    </source>
</evidence>
<dbReference type="CDD" id="cd02976">
    <property type="entry name" value="NrdH"/>
    <property type="match status" value="1"/>
</dbReference>
<evidence type="ECO:0000313" key="3">
    <source>
        <dbReference type="Proteomes" id="UP000815846"/>
    </source>
</evidence>
<dbReference type="InterPro" id="IPR011767">
    <property type="entry name" value="GLR_AS"/>
</dbReference>